<accession>A0A1S1YVE5</accession>
<dbReference type="Gene3D" id="3.40.50.1820">
    <property type="entry name" value="alpha/beta hydrolase"/>
    <property type="match status" value="1"/>
</dbReference>
<dbReference type="EMBL" id="JRYR02000001">
    <property type="protein sequence ID" value="OHX64992.1"/>
    <property type="molecule type" value="Genomic_DNA"/>
</dbReference>
<organism evidence="1 2">
    <name type="scientific">Flammeovirga pacifica</name>
    <dbReference type="NCBI Taxonomy" id="915059"/>
    <lineage>
        <taxon>Bacteria</taxon>
        <taxon>Pseudomonadati</taxon>
        <taxon>Bacteroidota</taxon>
        <taxon>Cytophagia</taxon>
        <taxon>Cytophagales</taxon>
        <taxon>Flammeovirgaceae</taxon>
        <taxon>Flammeovirga</taxon>
    </lineage>
</organism>
<dbReference type="OrthoDB" id="7688089at2"/>
<name>A0A1S1YVE5_FLAPC</name>
<proteinExistence type="predicted"/>
<dbReference type="STRING" id="915059.NH26_00820"/>
<evidence type="ECO:0000313" key="1">
    <source>
        <dbReference type="EMBL" id="OHX64992.1"/>
    </source>
</evidence>
<sequence length="220" mass="25490">MKYQWLNKGNNTQLVLFFSGWGQTASYFKNYPFSPDEDVLMIYHYSHLDFEKINQEVLHYEKVHCIAWSFGVLVAAHFLDQNTINGDRIGINGTLSPVDAELGIPPAIFNGTLNGLSEINWKKFVFRIFDQRNEAQEFLSQSDRTIDNLKVELSFLGSIEPFKDNSIFHSVFVSKNDRIFPVKNQLRAWENSTIEVIDTGHFPFHRKEFLTSFQPTSIDL</sequence>
<keyword evidence="2" id="KW-1185">Reference proteome</keyword>
<dbReference type="InterPro" id="IPR029058">
    <property type="entry name" value="AB_hydrolase_fold"/>
</dbReference>
<dbReference type="RefSeq" id="WP_044224405.1">
    <property type="nucleotide sequence ID" value="NZ_JRYR02000001.1"/>
</dbReference>
<dbReference type="Proteomes" id="UP000179797">
    <property type="component" value="Unassembled WGS sequence"/>
</dbReference>
<reference evidence="1 2" key="1">
    <citation type="journal article" date="2012" name="Int. J. Syst. Evol. Microbiol.">
        <title>Flammeovirga pacifica sp. nov., isolated from deep-sea sediment.</title>
        <authorList>
            <person name="Xu H."/>
            <person name="Fu Y."/>
            <person name="Yang N."/>
            <person name="Ding Z."/>
            <person name="Lai Q."/>
            <person name="Zeng R."/>
        </authorList>
    </citation>
    <scope>NUCLEOTIDE SEQUENCE [LARGE SCALE GENOMIC DNA]</scope>
    <source>
        <strain evidence="2">DSM 24597 / LMG 26175 / WPAGA1</strain>
    </source>
</reference>
<evidence type="ECO:0000313" key="2">
    <source>
        <dbReference type="Proteomes" id="UP000179797"/>
    </source>
</evidence>
<dbReference type="SUPFAM" id="SSF53474">
    <property type="entry name" value="alpha/beta-Hydrolases"/>
    <property type="match status" value="1"/>
</dbReference>
<dbReference type="InterPro" id="IPR007398">
    <property type="entry name" value="BioG"/>
</dbReference>
<comment type="caution">
    <text evidence="1">The sequence shown here is derived from an EMBL/GenBank/DDBJ whole genome shotgun (WGS) entry which is preliminary data.</text>
</comment>
<protein>
    <submittedName>
        <fullName evidence="1">Uncharacterized protein</fullName>
    </submittedName>
</protein>
<dbReference type="AlphaFoldDB" id="A0A1S1YVE5"/>
<dbReference type="Pfam" id="PF04301">
    <property type="entry name" value="BioG"/>
    <property type="match status" value="1"/>
</dbReference>
<gene>
    <name evidence="1" type="ORF">NH26_00820</name>
</gene>